<proteinExistence type="predicted"/>
<dbReference type="KEGG" id="gog:C1280_24415"/>
<feature type="region of interest" description="Disordered" evidence="1">
    <location>
        <begin position="100"/>
        <end position="127"/>
    </location>
</feature>
<protein>
    <submittedName>
        <fullName evidence="2">Uncharacterized protein</fullName>
    </submittedName>
</protein>
<dbReference type="AlphaFoldDB" id="A0A2Z3HEV8"/>
<accession>A0A2Z3HEV8</accession>
<evidence type="ECO:0000256" key="1">
    <source>
        <dbReference type="SAM" id="MobiDB-lite"/>
    </source>
</evidence>
<evidence type="ECO:0000313" key="2">
    <source>
        <dbReference type="EMBL" id="AWM39840.1"/>
    </source>
</evidence>
<organism evidence="2 3">
    <name type="scientific">Gemmata obscuriglobus</name>
    <dbReference type="NCBI Taxonomy" id="114"/>
    <lineage>
        <taxon>Bacteria</taxon>
        <taxon>Pseudomonadati</taxon>
        <taxon>Planctomycetota</taxon>
        <taxon>Planctomycetia</taxon>
        <taxon>Gemmatales</taxon>
        <taxon>Gemmataceae</taxon>
        <taxon>Gemmata</taxon>
    </lineage>
</organism>
<name>A0A2Z3HEV8_9BACT</name>
<sequence>MKFRCSKIKWDTDGKRVRGLPKELVVELDMDQIHDMLDPDELNDQLSSLLSDESGWLVEDYEVEPVPSRVLILRPGCEHNPTDDLLVAFDEGVTALISGPGSPVPPDWADLLPKKKPSLPTVHDKDK</sequence>
<dbReference type="RefSeq" id="WP_010046609.1">
    <property type="nucleotide sequence ID" value="NZ_CP025958.1"/>
</dbReference>
<gene>
    <name evidence="2" type="ORF">C1280_24415</name>
</gene>
<dbReference type="Proteomes" id="UP000245802">
    <property type="component" value="Chromosome"/>
</dbReference>
<reference evidence="2 3" key="1">
    <citation type="submission" date="2018-01" db="EMBL/GenBank/DDBJ databases">
        <title>G. obscuriglobus.</title>
        <authorList>
            <person name="Franke J."/>
            <person name="Blomberg W."/>
            <person name="Selmecki A."/>
        </authorList>
    </citation>
    <scope>NUCLEOTIDE SEQUENCE [LARGE SCALE GENOMIC DNA]</scope>
    <source>
        <strain evidence="2 3">DSM 5831</strain>
    </source>
</reference>
<evidence type="ECO:0000313" key="3">
    <source>
        <dbReference type="Proteomes" id="UP000245802"/>
    </source>
</evidence>
<keyword evidence="3" id="KW-1185">Reference proteome</keyword>
<dbReference type="EMBL" id="CP025958">
    <property type="protein sequence ID" value="AWM39840.1"/>
    <property type="molecule type" value="Genomic_DNA"/>
</dbReference>
<dbReference type="OrthoDB" id="5999733at2"/>